<dbReference type="SUPFAM" id="SSF53271">
    <property type="entry name" value="PRTase-like"/>
    <property type="match status" value="1"/>
</dbReference>
<dbReference type="AlphaFoldDB" id="A0A8J7CVM0"/>
<dbReference type="EMBL" id="JACVXA010000034">
    <property type="protein sequence ID" value="MBE3638894.1"/>
    <property type="molecule type" value="Genomic_DNA"/>
</dbReference>
<evidence type="ECO:0000256" key="1">
    <source>
        <dbReference type="SAM" id="MobiDB-lite"/>
    </source>
</evidence>
<dbReference type="Pfam" id="PF00156">
    <property type="entry name" value="Pribosyltran"/>
    <property type="match status" value="1"/>
</dbReference>
<proteinExistence type="predicted"/>
<dbReference type="NCBIfam" id="NF004689">
    <property type="entry name" value="PRK06031.1"/>
    <property type="match status" value="1"/>
</dbReference>
<sequence>MEPHGFWQRVEDGPAPPPPHRDRFPAELPDGRILHLPLRPLEGTATALASLILNQASFAVEDALALHLAAALHPHAPDLLVGLPTLGLGLAAATARRLGHDRYVPLGTSRKFWYDEALSVPLRSVTSPGGGKRLYLDPRMLPLLAGARIAVIDDALSTGSSMMAALDLLRLAGAEPVAIGAAMLQTRRWQGVLPPGLPVCGVFASPLLERRDDGYWPAG</sequence>
<dbReference type="InterPro" id="IPR000836">
    <property type="entry name" value="PRTase_dom"/>
</dbReference>
<dbReference type="InterPro" id="IPR029057">
    <property type="entry name" value="PRTase-like"/>
</dbReference>
<reference evidence="3" key="1">
    <citation type="submission" date="2020-09" db="EMBL/GenBank/DDBJ databases">
        <title>A novel bacterium of genus Mangrovicoccus, isolated from South China Sea.</title>
        <authorList>
            <person name="Huang H."/>
            <person name="Mo K."/>
            <person name="Hu Y."/>
        </authorList>
    </citation>
    <scope>NUCLEOTIDE SEQUENCE</scope>
    <source>
        <strain evidence="3">HB182678</strain>
    </source>
</reference>
<keyword evidence="3" id="KW-0328">Glycosyltransferase</keyword>
<gene>
    <name evidence="3" type="ORF">ICN82_11840</name>
</gene>
<evidence type="ECO:0000259" key="2">
    <source>
        <dbReference type="Pfam" id="PF00156"/>
    </source>
</evidence>
<feature type="domain" description="Phosphoribosyltransferase" evidence="2">
    <location>
        <begin position="72"/>
        <end position="183"/>
    </location>
</feature>
<dbReference type="Proteomes" id="UP000609121">
    <property type="component" value="Unassembled WGS sequence"/>
</dbReference>
<evidence type="ECO:0000313" key="3">
    <source>
        <dbReference type="EMBL" id="MBE3638894.1"/>
    </source>
</evidence>
<dbReference type="CDD" id="cd06223">
    <property type="entry name" value="PRTases_typeI"/>
    <property type="match status" value="1"/>
</dbReference>
<accession>A0A8J7CVM0</accession>
<feature type="region of interest" description="Disordered" evidence="1">
    <location>
        <begin position="1"/>
        <end position="26"/>
    </location>
</feature>
<dbReference type="Gene3D" id="3.40.50.2020">
    <property type="match status" value="1"/>
</dbReference>
<comment type="caution">
    <text evidence="3">The sequence shown here is derived from an EMBL/GenBank/DDBJ whole genome shotgun (WGS) entry which is preliminary data.</text>
</comment>
<name>A0A8J7CVM0_9RHOB</name>
<protein>
    <submittedName>
        <fullName evidence="3">Phosphoribosyltransferase</fullName>
    </submittedName>
</protein>
<evidence type="ECO:0000313" key="4">
    <source>
        <dbReference type="Proteomes" id="UP000609121"/>
    </source>
</evidence>
<organism evidence="3 4">
    <name type="scientific">Mangrovicoccus algicola</name>
    <dbReference type="NCBI Taxonomy" id="2771008"/>
    <lineage>
        <taxon>Bacteria</taxon>
        <taxon>Pseudomonadati</taxon>
        <taxon>Pseudomonadota</taxon>
        <taxon>Alphaproteobacteria</taxon>
        <taxon>Rhodobacterales</taxon>
        <taxon>Paracoccaceae</taxon>
        <taxon>Mangrovicoccus</taxon>
    </lineage>
</organism>
<dbReference type="PANTHER" id="PTHR43218">
    <property type="entry name" value="PHOSPHORIBOSYLTRANSFERASE-RELATED"/>
    <property type="match status" value="1"/>
</dbReference>
<keyword evidence="3" id="KW-0808">Transferase</keyword>
<dbReference type="GO" id="GO:0016757">
    <property type="term" value="F:glycosyltransferase activity"/>
    <property type="evidence" value="ECO:0007669"/>
    <property type="project" value="UniProtKB-KW"/>
</dbReference>
<dbReference type="PANTHER" id="PTHR43218:SF1">
    <property type="entry name" value="PHOSPHORIBOSYLTRANSFERASE"/>
    <property type="match status" value="1"/>
</dbReference>
<keyword evidence="4" id="KW-1185">Reference proteome</keyword>